<evidence type="ECO:0000259" key="14">
    <source>
        <dbReference type="PROSITE" id="PS50905"/>
    </source>
</evidence>
<evidence type="ECO:0000256" key="9">
    <source>
        <dbReference type="ARBA" id="ARBA00023228"/>
    </source>
</evidence>
<keyword evidence="9" id="KW-0458">Lysosome</keyword>
<dbReference type="PANTHER" id="PTHR11431:SF97">
    <property type="entry name" value="FERRITIN HEAVY POLYPEPTIDE-LIKE 17-RELATED"/>
    <property type="match status" value="1"/>
</dbReference>
<protein>
    <recommendedName>
        <fullName evidence="13">Ferritin</fullName>
    </recommendedName>
</protein>
<evidence type="ECO:0000256" key="8">
    <source>
        <dbReference type="ARBA" id="ARBA00023004"/>
    </source>
</evidence>
<dbReference type="GO" id="GO:0006879">
    <property type="term" value="P:intracellular iron ion homeostasis"/>
    <property type="evidence" value="ECO:0007669"/>
    <property type="project" value="UniProtKB-KW"/>
</dbReference>
<dbReference type="PANTHER" id="PTHR11431">
    <property type="entry name" value="FERRITIN"/>
    <property type="match status" value="1"/>
</dbReference>
<dbReference type="eggNOG" id="KOG2332">
    <property type="taxonomic scope" value="Eukaryota"/>
</dbReference>
<comment type="subcellular location">
    <subcellularLocation>
        <location evidence="2">Cytoplasmic vesicle</location>
        <location evidence="2">Autophagosome</location>
    </subcellularLocation>
    <subcellularLocation>
        <location evidence="1">Lysosome</location>
    </subcellularLocation>
</comment>
<evidence type="ECO:0000256" key="5">
    <source>
        <dbReference type="ARBA" id="ARBA00022490"/>
    </source>
</evidence>
<evidence type="ECO:0000256" key="1">
    <source>
        <dbReference type="ARBA" id="ARBA00004371"/>
    </source>
</evidence>
<evidence type="ECO:0000256" key="13">
    <source>
        <dbReference type="RuleBase" id="RU361145"/>
    </source>
</evidence>
<dbReference type="GO" id="GO:0005764">
    <property type="term" value="C:lysosome"/>
    <property type="evidence" value="ECO:0007669"/>
    <property type="project" value="UniProtKB-SubCell"/>
</dbReference>
<keyword evidence="4 13" id="KW-0409">Iron storage</keyword>
<accession>H0VW29</accession>
<evidence type="ECO:0000313" key="15">
    <source>
        <dbReference type="Ensembl" id="ENSCPOP00000014907.2"/>
    </source>
</evidence>
<keyword evidence="6 12" id="KW-0479">Metal-binding</keyword>
<dbReference type="Gene3D" id="1.20.1260.10">
    <property type="match status" value="1"/>
</dbReference>
<dbReference type="GO" id="GO:0006826">
    <property type="term" value="P:iron ion transport"/>
    <property type="evidence" value="ECO:0007669"/>
    <property type="project" value="InterPro"/>
</dbReference>
<evidence type="ECO:0000256" key="12">
    <source>
        <dbReference type="PIRSR" id="PIRSR601519-1"/>
    </source>
</evidence>
<dbReference type="FunFam" id="1.20.1260.10:FF:000024">
    <property type="entry name" value="Ferritin heavy chain"/>
    <property type="match status" value="1"/>
</dbReference>
<dbReference type="GO" id="GO:0031410">
    <property type="term" value="C:cytoplasmic vesicle"/>
    <property type="evidence" value="ECO:0007669"/>
    <property type="project" value="UniProtKB-KW"/>
</dbReference>
<dbReference type="Pfam" id="PF00210">
    <property type="entry name" value="Ferritin"/>
    <property type="match status" value="1"/>
</dbReference>
<feature type="binding site" evidence="12">
    <location>
        <position position="150"/>
    </location>
    <ligand>
        <name>Fe cation</name>
        <dbReference type="ChEBI" id="CHEBI:24875"/>
        <label>1</label>
    </ligand>
</feature>
<dbReference type="VEuPathDB" id="HostDB:ENSCPOG00000025879"/>
<dbReference type="Proteomes" id="UP000005447">
    <property type="component" value="Unassembled WGS sequence"/>
</dbReference>
<feature type="binding site" evidence="12">
    <location>
        <position position="116"/>
    </location>
    <ligand>
        <name>Fe cation</name>
        <dbReference type="ChEBI" id="CHEBI:24875"/>
        <label>1</label>
    </ligand>
</feature>
<comment type="catalytic activity">
    <reaction evidence="11">
        <text>4 Fe(2+) + O2 + 4 H(+) = 4 Fe(3+) + 2 H2O</text>
        <dbReference type="Rhea" id="RHEA:11148"/>
        <dbReference type="ChEBI" id="CHEBI:15377"/>
        <dbReference type="ChEBI" id="CHEBI:15378"/>
        <dbReference type="ChEBI" id="CHEBI:15379"/>
        <dbReference type="ChEBI" id="CHEBI:29033"/>
        <dbReference type="ChEBI" id="CHEBI:29034"/>
        <dbReference type="EC" id="1.16.3.1"/>
    </reaction>
</comment>
<evidence type="ECO:0000256" key="3">
    <source>
        <dbReference type="ARBA" id="ARBA00007513"/>
    </source>
</evidence>
<evidence type="ECO:0000256" key="6">
    <source>
        <dbReference type="ARBA" id="ARBA00022723"/>
    </source>
</evidence>
<dbReference type="InParanoid" id="H0VW29"/>
<dbReference type="GO" id="GO:0004322">
    <property type="term" value="F:ferroxidase activity"/>
    <property type="evidence" value="ECO:0007669"/>
    <property type="project" value="UniProtKB-EC"/>
</dbReference>
<comment type="similarity">
    <text evidence="3 13">Belongs to the ferritin family.</text>
</comment>
<dbReference type="AlphaFoldDB" id="H0VW29"/>
<dbReference type="InterPro" id="IPR009040">
    <property type="entry name" value="Ferritin-like_diiron"/>
</dbReference>
<sequence>MAFAAFVLNLPTMLPQGQPSYHPECEAAVINQIHLQLHCSYIYLSMALYCNSVSGALKNYSHFFLRRCHQWQEGAEKLMRMQQDRGGSVVLCNIVKPNISNWHACIQAVEYAFRVENTLKQSLVLLHSLATDKNDSDLSTFLLYHYIKPQVPVLNQLENCLTSLRETETAGDSSVSYLFSKLSLEDTNKEN</sequence>
<dbReference type="HOGENOM" id="CLU_065681_3_0_1"/>
<dbReference type="InterPro" id="IPR008331">
    <property type="entry name" value="Ferritin_DPS_dom"/>
</dbReference>
<dbReference type="GO" id="GO:0008199">
    <property type="term" value="F:ferric iron binding"/>
    <property type="evidence" value="ECO:0007669"/>
    <property type="project" value="InterPro"/>
</dbReference>
<dbReference type="STRING" id="10141.ENSCPOP00000014907"/>
<proteinExistence type="inferred from homology"/>
<dbReference type="InterPro" id="IPR009078">
    <property type="entry name" value="Ferritin-like_SF"/>
</dbReference>
<dbReference type="GO" id="GO:0008198">
    <property type="term" value="F:ferrous iron binding"/>
    <property type="evidence" value="ECO:0007669"/>
    <property type="project" value="TreeGrafter"/>
</dbReference>
<evidence type="ECO:0000313" key="16">
    <source>
        <dbReference type="Proteomes" id="UP000005447"/>
    </source>
</evidence>
<evidence type="ECO:0000256" key="7">
    <source>
        <dbReference type="ARBA" id="ARBA00023002"/>
    </source>
</evidence>
<dbReference type="Bgee" id="ENSCPOG00000025879">
    <property type="expression patterns" value="Expressed in testis"/>
</dbReference>
<feature type="domain" description="Ferritin-like diiron" evidence="14">
    <location>
        <begin position="19"/>
        <end position="168"/>
    </location>
</feature>
<keyword evidence="7" id="KW-0560">Oxidoreductase</keyword>
<evidence type="ECO:0000256" key="11">
    <source>
        <dbReference type="ARBA" id="ARBA00047990"/>
    </source>
</evidence>
<dbReference type="InterPro" id="IPR001519">
    <property type="entry name" value="Ferritin"/>
</dbReference>
<organism evidence="15 16">
    <name type="scientific">Cavia porcellus</name>
    <name type="common">Guinea pig</name>
    <dbReference type="NCBI Taxonomy" id="10141"/>
    <lineage>
        <taxon>Eukaryota</taxon>
        <taxon>Metazoa</taxon>
        <taxon>Chordata</taxon>
        <taxon>Craniata</taxon>
        <taxon>Vertebrata</taxon>
        <taxon>Euteleostomi</taxon>
        <taxon>Mammalia</taxon>
        <taxon>Eutheria</taxon>
        <taxon>Euarchontoglires</taxon>
        <taxon>Glires</taxon>
        <taxon>Rodentia</taxon>
        <taxon>Hystricomorpha</taxon>
        <taxon>Caviidae</taxon>
        <taxon>Cavia</taxon>
    </lineage>
</organism>
<reference evidence="16" key="1">
    <citation type="journal article" date="2011" name="Nature">
        <title>A high-resolution map of human evolutionary constraint using 29 mammals.</title>
        <authorList>
            <person name="Lindblad-Toh K."/>
            <person name="Garber M."/>
            <person name="Zuk O."/>
            <person name="Lin M.F."/>
            <person name="Parker B.J."/>
            <person name="Washietl S."/>
            <person name="Kheradpour P."/>
            <person name="Ernst J."/>
            <person name="Jordan G."/>
            <person name="Mauceli E."/>
            <person name="Ward L.D."/>
            <person name="Lowe C.B."/>
            <person name="Holloway A.K."/>
            <person name="Clamp M."/>
            <person name="Gnerre S."/>
            <person name="Alfoldi J."/>
            <person name="Beal K."/>
            <person name="Chang J."/>
            <person name="Clawson H."/>
            <person name="Cuff J."/>
            <person name="Di Palma F."/>
            <person name="Fitzgerald S."/>
            <person name="Flicek P."/>
            <person name="Guttman M."/>
            <person name="Hubisz M.J."/>
            <person name="Jaffe D.B."/>
            <person name="Jungreis I."/>
            <person name="Kent W.J."/>
            <person name="Kostka D."/>
            <person name="Lara M."/>
            <person name="Martins A.L."/>
            <person name="Massingham T."/>
            <person name="Moltke I."/>
            <person name="Raney B.J."/>
            <person name="Rasmussen M.D."/>
            <person name="Robinson J."/>
            <person name="Stark A."/>
            <person name="Vilella A.J."/>
            <person name="Wen J."/>
            <person name="Xie X."/>
            <person name="Zody M.C."/>
            <person name="Baldwin J."/>
            <person name="Bloom T."/>
            <person name="Chin C.W."/>
            <person name="Heiman D."/>
            <person name="Nicol R."/>
            <person name="Nusbaum C."/>
            <person name="Young S."/>
            <person name="Wilkinson J."/>
            <person name="Worley K.C."/>
            <person name="Kovar C.L."/>
            <person name="Muzny D.M."/>
            <person name="Gibbs R.A."/>
            <person name="Cree A."/>
            <person name="Dihn H.H."/>
            <person name="Fowler G."/>
            <person name="Jhangiani S."/>
            <person name="Joshi V."/>
            <person name="Lee S."/>
            <person name="Lewis L.R."/>
            <person name="Nazareth L.V."/>
            <person name="Okwuonu G."/>
            <person name="Santibanez J."/>
            <person name="Warren W.C."/>
            <person name="Mardis E.R."/>
            <person name="Weinstock G.M."/>
            <person name="Wilson R.K."/>
            <person name="Delehaunty K."/>
            <person name="Dooling D."/>
            <person name="Fronik C."/>
            <person name="Fulton L."/>
            <person name="Fulton B."/>
            <person name="Graves T."/>
            <person name="Minx P."/>
            <person name="Sodergren E."/>
            <person name="Birney E."/>
            <person name="Margulies E.H."/>
            <person name="Herrero J."/>
            <person name="Green E.D."/>
            <person name="Haussler D."/>
            <person name="Siepel A."/>
            <person name="Goldman N."/>
            <person name="Pollard K.S."/>
            <person name="Pedersen J.S."/>
            <person name="Lander E.S."/>
            <person name="Kellis M."/>
        </authorList>
    </citation>
    <scope>NUCLEOTIDE SEQUENCE [LARGE SCALE GENOMIC DNA]</scope>
    <source>
        <strain evidence="16">2N</strain>
    </source>
</reference>
<comment type="function">
    <text evidence="13">Stores iron in a soluble, non-toxic, readily available form. Important for iron homeostasis. Iron is taken up in the ferrous form and deposited as ferric hydroxides after oxidation.</text>
</comment>
<dbReference type="Ensembl" id="ENSCPOT00000022344.2">
    <property type="protein sequence ID" value="ENSCPOP00000014907.2"/>
    <property type="gene ID" value="ENSCPOG00000025879.2"/>
</dbReference>
<dbReference type="GO" id="GO:0005776">
    <property type="term" value="C:autophagosome"/>
    <property type="evidence" value="ECO:0007669"/>
    <property type="project" value="UniProtKB-SubCell"/>
</dbReference>
<dbReference type="SUPFAM" id="SSF47240">
    <property type="entry name" value="Ferritin-like"/>
    <property type="match status" value="1"/>
</dbReference>
<evidence type="ECO:0000256" key="2">
    <source>
        <dbReference type="ARBA" id="ARBA00004419"/>
    </source>
</evidence>
<dbReference type="PROSITE" id="PS50905">
    <property type="entry name" value="FERRITIN_LIKE"/>
    <property type="match status" value="1"/>
</dbReference>
<keyword evidence="16" id="KW-1185">Reference proteome</keyword>
<name>H0VW29_CAVPO</name>
<dbReference type="GeneTree" id="ENSGT00950000182841"/>
<keyword evidence="8 12" id="KW-0408">Iron</keyword>
<evidence type="ECO:0000256" key="10">
    <source>
        <dbReference type="ARBA" id="ARBA00023329"/>
    </source>
</evidence>
<keyword evidence="10" id="KW-0968">Cytoplasmic vesicle</keyword>
<dbReference type="InterPro" id="IPR012347">
    <property type="entry name" value="Ferritin-like"/>
</dbReference>
<evidence type="ECO:0000256" key="4">
    <source>
        <dbReference type="ARBA" id="ARBA00022434"/>
    </source>
</evidence>
<dbReference type="EMBL" id="AAKN02047774">
    <property type="status" value="NOT_ANNOTATED_CDS"/>
    <property type="molecule type" value="Genomic_DNA"/>
</dbReference>
<dbReference type="CDD" id="cd01056">
    <property type="entry name" value="Euk_Ferritin"/>
    <property type="match status" value="1"/>
</dbReference>
<keyword evidence="5" id="KW-0963">Cytoplasm</keyword>
<reference evidence="15" key="3">
    <citation type="submission" date="2025-09" db="UniProtKB">
        <authorList>
            <consortium name="Ensembl"/>
        </authorList>
    </citation>
    <scope>IDENTIFICATION</scope>
    <source>
        <strain evidence="15">2N</strain>
    </source>
</reference>
<reference evidence="15" key="2">
    <citation type="submission" date="2025-08" db="UniProtKB">
        <authorList>
            <consortium name="Ensembl"/>
        </authorList>
    </citation>
    <scope>IDENTIFICATION</scope>
    <source>
        <strain evidence="15">2N</strain>
    </source>
</reference>
<dbReference type="OMA" id="WMQNKRG"/>